<proteinExistence type="predicted"/>
<dbReference type="EMBL" id="MN448289">
    <property type="protein sequence ID" value="QFG74546.1"/>
    <property type="molecule type" value="Genomic_DNA"/>
</dbReference>
<protein>
    <submittedName>
        <fullName evidence="2">Uncharacterized protein</fullName>
    </submittedName>
</protein>
<sequence>MGMYISQDELDSLSSSMTKEGVIVSIYVYIAMFMGGYLYYYFY</sequence>
<evidence type="ECO:0000256" key="1">
    <source>
        <dbReference type="SAM" id="Phobius"/>
    </source>
</evidence>
<organism evidence="2">
    <name type="scientific">Megaviridae environmental sample</name>
    <dbReference type="NCBI Taxonomy" id="1737588"/>
    <lineage>
        <taxon>Viruses</taxon>
        <taxon>Varidnaviria</taxon>
        <taxon>Bamfordvirae</taxon>
        <taxon>Nucleocytoviricota</taxon>
        <taxon>Megaviricetes</taxon>
        <taxon>Imitervirales</taxon>
        <taxon>Mimiviridae</taxon>
        <taxon>environmental samples</taxon>
    </lineage>
</organism>
<keyword evidence="1" id="KW-0472">Membrane</keyword>
<evidence type="ECO:0000313" key="2">
    <source>
        <dbReference type="EMBL" id="QFG74546.1"/>
    </source>
</evidence>
<keyword evidence="1" id="KW-0812">Transmembrane</keyword>
<keyword evidence="1" id="KW-1133">Transmembrane helix</keyword>
<feature type="transmembrane region" description="Helical" evidence="1">
    <location>
        <begin position="21"/>
        <end position="42"/>
    </location>
</feature>
<name>A0A5J6VK54_9VIRU</name>
<accession>A0A5J6VK54</accession>
<reference evidence="2" key="1">
    <citation type="journal article" date="2019" name="Philos. Trans. R. Soc. Lond., B, Biol. Sci.">
        <title>Targeted metagenomic recovery of four divergent viruses reveals shared and distinctive characteristics of giant viruses of marine eukaryotes.</title>
        <authorList>
            <person name="Needham D.M."/>
            <person name="Poirier C."/>
            <person name="Hehenberger E."/>
            <person name="Jimenez V."/>
            <person name="Swalwell J.E."/>
            <person name="Santoro A.E."/>
            <person name="Worden A.Z."/>
        </authorList>
    </citation>
    <scope>NUCLEOTIDE SEQUENCE</scope>
    <source>
        <strain evidence="2">MPacV-611</strain>
    </source>
</reference>